<reference evidence="3" key="1">
    <citation type="submission" date="2016-10" db="EMBL/GenBank/DDBJ databases">
        <authorList>
            <person name="Varghese N."/>
            <person name="Submissions S."/>
        </authorList>
    </citation>
    <scope>NUCLEOTIDE SEQUENCE [LARGE SCALE GENOMIC DNA]</scope>
    <source>
        <strain evidence="3">CGMCC 1.10218</strain>
    </source>
</reference>
<dbReference type="RefSeq" id="WP_092263488.1">
    <property type="nucleotide sequence ID" value="NZ_FNZA01000002.1"/>
</dbReference>
<sequence length="103" mass="11743">MFRRRADPTPESAAEPPLDPERELNFARAILGDRTFREVPDDDVLREAERLLFAWMTNETRLERPKLYDHYALVLLALIRENRALAGRVAALEAASAPEQGRG</sequence>
<dbReference type="EMBL" id="FNZA01000002">
    <property type="protein sequence ID" value="SEI92836.1"/>
    <property type="molecule type" value="Genomic_DNA"/>
</dbReference>
<dbReference type="Proteomes" id="UP000199223">
    <property type="component" value="Unassembled WGS sequence"/>
</dbReference>
<proteinExistence type="predicted"/>
<dbReference type="OrthoDB" id="73939at2"/>
<accession>A0A1H6UMD6</accession>
<evidence type="ECO:0000313" key="3">
    <source>
        <dbReference type="Proteomes" id="UP000199223"/>
    </source>
</evidence>
<organism evidence="2 3">
    <name type="scientific">Deinococcus reticulitermitis</name>
    <dbReference type="NCBI Taxonomy" id="856736"/>
    <lineage>
        <taxon>Bacteria</taxon>
        <taxon>Thermotogati</taxon>
        <taxon>Deinococcota</taxon>
        <taxon>Deinococci</taxon>
        <taxon>Deinococcales</taxon>
        <taxon>Deinococcaceae</taxon>
        <taxon>Deinococcus</taxon>
    </lineage>
</organism>
<keyword evidence="3" id="KW-1185">Reference proteome</keyword>
<protein>
    <submittedName>
        <fullName evidence="2">Uncharacterized protein</fullName>
    </submittedName>
</protein>
<feature type="region of interest" description="Disordered" evidence="1">
    <location>
        <begin position="1"/>
        <end position="20"/>
    </location>
</feature>
<name>A0A1H6UMD6_9DEIO</name>
<evidence type="ECO:0000313" key="2">
    <source>
        <dbReference type="EMBL" id="SEI92836.1"/>
    </source>
</evidence>
<dbReference type="AlphaFoldDB" id="A0A1H6UMD6"/>
<gene>
    <name evidence="2" type="ORF">SAMN04488058_102242</name>
</gene>
<evidence type="ECO:0000256" key="1">
    <source>
        <dbReference type="SAM" id="MobiDB-lite"/>
    </source>
</evidence>
<dbReference type="STRING" id="856736.SAMN04488058_102242"/>